<feature type="compositionally biased region" description="Basic and acidic residues" evidence="1">
    <location>
        <begin position="1408"/>
        <end position="1433"/>
    </location>
</feature>
<dbReference type="Pfam" id="PF00856">
    <property type="entry name" value="SET"/>
    <property type="match status" value="1"/>
</dbReference>
<feature type="compositionally biased region" description="Acidic residues" evidence="1">
    <location>
        <begin position="1267"/>
        <end position="1278"/>
    </location>
</feature>
<evidence type="ECO:0000313" key="3">
    <source>
        <dbReference type="EMBL" id="KFG30597.1"/>
    </source>
</evidence>
<feature type="compositionally biased region" description="Low complexity" evidence="1">
    <location>
        <begin position="722"/>
        <end position="750"/>
    </location>
</feature>
<feature type="region of interest" description="Disordered" evidence="1">
    <location>
        <begin position="299"/>
        <end position="329"/>
    </location>
</feature>
<dbReference type="InterPro" id="IPR051760">
    <property type="entry name" value="KMT5A"/>
</dbReference>
<dbReference type="Proteomes" id="UP000028837">
    <property type="component" value="Unassembled WGS sequence"/>
</dbReference>
<dbReference type="GO" id="GO:0006357">
    <property type="term" value="P:regulation of transcription by RNA polymerase II"/>
    <property type="evidence" value="ECO:0007669"/>
    <property type="project" value="TreeGrafter"/>
</dbReference>
<feature type="region of interest" description="Disordered" evidence="1">
    <location>
        <begin position="808"/>
        <end position="952"/>
    </location>
</feature>
<feature type="compositionally biased region" description="Acidic residues" evidence="1">
    <location>
        <begin position="942"/>
        <end position="952"/>
    </location>
</feature>
<evidence type="ECO:0000313" key="4">
    <source>
        <dbReference type="Proteomes" id="UP000028837"/>
    </source>
</evidence>
<dbReference type="VEuPathDB" id="ToxoDB:TGDOM2_211730"/>
<feature type="compositionally biased region" description="Basic and acidic residues" evidence="1">
    <location>
        <begin position="785"/>
        <end position="796"/>
    </location>
</feature>
<sequence>MPLRTTVSPSSAETVQRVDGDELEITLQNEVDDEASANMASARSALSRAEPGSGSCGSPYAADAAERQSRASLSIGDDSTRKEGLTQVGVGPEEKGMQEATAPLQPWGRGLSESRPPMNRDGIATISATVASLSVSPEDGTFSTGPRNVAGERANTSSYLTASDVGGCPLSQGLKDKQEGTSSVAALTLVDGGAASLRSVRAAAKSLVRCSGRQLASSSRTPAGTKAEGVSWPSAPPGHAGELAENAGPTQDVPGPLDYAAGVGEPCELSTRGDESSEASAPSCFGVLCAEGASETGALREKNAKMKDRRVNVPPTDKASPQSSLVKKRTKASGAVSVCSGRSPCLASLSRGNDATKKRQGTTSPLPVRRVACKRPSVPKCRKGASAAGRRGREEDDCDRQFLRGQVKRARRNMGDGQASAALSSHHPTLSPFQRSRAHNSPYHWLPLPHSSGSAVAGRGSLGGHCGCGGVSGGATGGRSGGLSERVRRLVEQTMSEKHRVVWIDRGEAKGFLPLPGMQEERVYLVWTEKGIDILVDVQAYIPWTHCPVLMQTKYRRNQIPFLILSSTSLALLFSHVCRRNATAVFRLPLARTPQAYRKHVLNLLRTGEAEKRSVQCSKSQRRRSPCSSPSPNARTKTAFPQGDKSPQLADAASASVGDSSDAPGNSPSASRSASSPPPHSSTASEEQATHSTSSSVSAACVSLPDEGRDAKVTGDQNRPVSLPSSLTAASSLASSVGSSSPSQAESPPLENALCTSVNENNEKSASVEVVAEGSADQKGQDQQTKGEKDAERRDSNAVCVGGICAAPRERAAAGTVESSVTQTLRDETISPVMRETEQAHGLAATEAETKQEAGTGNGEHATSANIRSNDHEQGTTESPAIPHSSPCGGDQPASHSATAWSSGSPSPGDRGYLHGSPGASKDGSMSSIDADAASPSLQDRGEEEAEDALDEDLFWANGGKKGYPLTAVDMRDFYCCSQGKVIGEDYIYFRQYLPDDEGADIYDLNVSVRKRPKKLLLKKSRAFANGGYSAGASALRREDRDSSPPSFLTKRSSFAASSSLASDNFAGTGSGSGDVSVHDSVHGENGPFGVGKAHAAGDGEGGEIELEAPGVVEVVNKDQGACGGAGGRGQANKHHPAHLLRLLMAPNKGRSEADEAGTKEAEKADGNGRGGASGCKNWTYVDDYEDDGMDPALDLPYSFTSEVRVLLGLAPSPTPHRCNMSLASHRVSGAVQRRFRIYQCSPDGERREEEVDPFESALPSLQGAASDDEDEEKEETSEERADDEKENEKTENKHWKDRGTCSVKGGEQGEKARDETPVKSERGSRSPTLPEDRKETGDGSLKREKGDASGNVASLTENALDEKPPPASVSLPAGRAEERIPSLEDGGKKGTEERGKKESCVGETDDATEKTRHSKDHDGGEATAVAEKKEQGLEEQDGNEEESGGQSRSKASSEHDDSEVNSDDDGPKGKARNKSPSFALSSHDLPNGSLAEVDYPTEFSQFRESDRIRIYDKTFLSRALQLIVDVAIVSRGADLSAVNVAQYAPNLFWNIIRFSRGNKDIDEVVRTIAPSVTSLRSARGRRKRGEMENSSFLSLAAGRFSASRRTGEFLRDAQAPSRWLKRSKTGQDDGAFCLETWLAGAGDDAAGGERGRDREGAADKAKQREERRQKELEERFEEMKVEFEEKAQRMIARRAALTGEIYSDGKGSKKPRVPSLPENDDDALIEIIIDPEQGILKWPLSVMSIRQRTVIYQECLRRDLTACIHLTKVPGKGRAVFAADTILKDDFVVEYKGELCSEREAREREQRYNRSKVPMGSFMFYFKNGSRMMAIDATDEKQDFGPARLINHSRRNPNMTPRAITLGDFNSEPRLIFVARRNIEKGEELLVDYGERDPDVIKEHPWLNS</sequence>
<feature type="compositionally biased region" description="Low complexity" evidence="1">
    <location>
        <begin position="650"/>
        <end position="703"/>
    </location>
</feature>
<dbReference type="GO" id="GO:0005634">
    <property type="term" value="C:nucleus"/>
    <property type="evidence" value="ECO:0007669"/>
    <property type="project" value="TreeGrafter"/>
</dbReference>
<dbReference type="GO" id="GO:0042799">
    <property type="term" value="F:histone H4K20 methyltransferase activity"/>
    <property type="evidence" value="ECO:0007669"/>
    <property type="project" value="TreeGrafter"/>
</dbReference>
<feature type="region of interest" description="Disordered" evidence="1">
    <location>
        <begin position="1069"/>
        <end position="1103"/>
    </location>
</feature>
<comment type="caution">
    <text evidence="3">The sequence shown here is derived from an EMBL/GenBank/DDBJ whole genome shotgun (WGS) entry which is preliminary data.</text>
</comment>
<dbReference type="EC" id="2.1.1.43" evidence="3"/>
<dbReference type="PANTHER" id="PTHR46167">
    <property type="entry name" value="N-LYSINE METHYLTRANSFERASE KMT5A"/>
    <property type="match status" value="1"/>
</dbReference>
<evidence type="ECO:0000256" key="1">
    <source>
        <dbReference type="SAM" id="MobiDB-lite"/>
    </source>
</evidence>
<dbReference type="SUPFAM" id="SSF82199">
    <property type="entry name" value="SET domain"/>
    <property type="match status" value="1"/>
</dbReference>
<keyword evidence="3" id="KW-0808">Transferase</keyword>
<dbReference type="InterPro" id="IPR046341">
    <property type="entry name" value="SET_dom_sf"/>
</dbReference>
<feature type="compositionally biased region" description="Basic and acidic residues" evidence="1">
    <location>
        <begin position="1150"/>
        <end position="1167"/>
    </location>
</feature>
<proteinExistence type="predicted"/>
<feature type="compositionally biased region" description="Basic and acidic residues" evidence="1">
    <location>
        <begin position="299"/>
        <end position="311"/>
    </location>
</feature>
<feature type="compositionally biased region" description="Basic and acidic residues" evidence="1">
    <location>
        <begin position="1279"/>
        <end position="1300"/>
    </location>
</feature>
<dbReference type="GO" id="GO:0032259">
    <property type="term" value="P:methylation"/>
    <property type="evidence" value="ECO:0007669"/>
    <property type="project" value="UniProtKB-KW"/>
</dbReference>
<feature type="region of interest" description="Disordered" evidence="1">
    <location>
        <begin position="612"/>
        <end position="796"/>
    </location>
</feature>
<dbReference type="PROSITE" id="PS50280">
    <property type="entry name" value="SET"/>
    <property type="match status" value="1"/>
</dbReference>
<feature type="compositionally biased region" description="Basic and acidic residues" evidence="1">
    <location>
        <begin position="1308"/>
        <end position="1348"/>
    </location>
</feature>
<feature type="region of interest" description="Disordered" evidence="1">
    <location>
        <begin position="1150"/>
        <end position="1173"/>
    </location>
</feature>
<dbReference type="GO" id="GO:0005700">
    <property type="term" value="C:polytene chromosome"/>
    <property type="evidence" value="ECO:0007669"/>
    <property type="project" value="TreeGrafter"/>
</dbReference>
<evidence type="ECO:0000259" key="2">
    <source>
        <dbReference type="PROSITE" id="PS50280"/>
    </source>
</evidence>
<accession>A0A086JEM9</accession>
<feature type="region of interest" description="Disordered" evidence="1">
    <location>
        <begin position="375"/>
        <end position="398"/>
    </location>
</feature>
<dbReference type="EMBL" id="AHZU02001611">
    <property type="protein sequence ID" value="KFG30597.1"/>
    <property type="molecule type" value="Genomic_DNA"/>
</dbReference>
<feature type="compositionally biased region" description="Polar residues" evidence="1">
    <location>
        <begin position="1"/>
        <end position="14"/>
    </location>
</feature>
<feature type="region of interest" description="Disordered" evidence="1">
    <location>
        <begin position="1645"/>
        <end position="1673"/>
    </location>
</feature>
<protein>
    <submittedName>
        <fullName evidence="3">Histone lysine methyltransferase SET8</fullName>
        <ecNumber evidence="3">2.1.1.43</ecNumber>
    </submittedName>
</protein>
<keyword evidence="3" id="KW-0489">Methyltransferase</keyword>
<feature type="region of interest" description="Disordered" evidence="1">
    <location>
        <begin position="214"/>
        <end position="253"/>
    </location>
</feature>
<dbReference type="InterPro" id="IPR001214">
    <property type="entry name" value="SET_dom"/>
</dbReference>
<feature type="compositionally biased region" description="Basic and acidic residues" evidence="1">
    <location>
        <begin position="825"/>
        <end position="839"/>
    </location>
</feature>
<dbReference type="SMART" id="SM00317">
    <property type="entry name" value="SET"/>
    <property type="match status" value="1"/>
</dbReference>
<feature type="region of interest" description="Disordered" evidence="1">
    <location>
        <begin position="1"/>
        <end position="109"/>
    </location>
</feature>
<reference evidence="3 4" key="1">
    <citation type="submission" date="2014-02" db="EMBL/GenBank/DDBJ databases">
        <authorList>
            <person name="Sibley D."/>
            <person name="Venepally P."/>
            <person name="Karamycheva S."/>
            <person name="Hadjithomas M."/>
            <person name="Khan A."/>
            <person name="Brunk B."/>
            <person name="Roos D."/>
            <person name="Caler E."/>
            <person name="Lorenzi H."/>
        </authorList>
    </citation>
    <scope>NUCLEOTIDE SEQUENCE [LARGE SCALE GENOMIC DNA]</scope>
    <source>
        <strain evidence="3 4">GAB2-2007-GAL-DOM2</strain>
    </source>
</reference>
<name>A0A086JEM9_TOXGO</name>
<dbReference type="OrthoDB" id="339390at2759"/>
<feature type="compositionally biased region" description="Polar residues" evidence="1">
    <location>
        <begin position="894"/>
        <end position="906"/>
    </location>
</feature>
<dbReference type="Gene3D" id="2.170.270.10">
    <property type="entry name" value="SET domain"/>
    <property type="match status" value="1"/>
</dbReference>
<dbReference type="PANTHER" id="PTHR46167:SF1">
    <property type="entry name" value="N-LYSINE METHYLTRANSFERASE KMT5A"/>
    <property type="match status" value="1"/>
</dbReference>
<gene>
    <name evidence="3" type="ORF">TGDOM2_211730</name>
</gene>
<organism evidence="3 4">
    <name type="scientific">Toxoplasma gondii GAB2-2007-GAL-DOM2</name>
    <dbReference type="NCBI Taxonomy" id="1130820"/>
    <lineage>
        <taxon>Eukaryota</taxon>
        <taxon>Sar</taxon>
        <taxon>Alveolata</taxon>
        <taxon>Apicomplexa</taxon>
        <taxon>Conoidasida</taxon>
        <taxon>Coccidia</taxon>
        <taxon>Eucoccidiorida</taxon>
        <taxon>Eimeriorina</taxon>
        <taxon>Sarcocystidae</taxon>
        <taxon>Toxoplasma</taxon>
    </lineage>
</organism>
<feature type="compositionally biased region" description="Basic and acidic residues" evidence="1">
    <location>
        <begin position="1376"/>
        <end position="1401"/>
    </location>
</feature>
<feature type="compositionally biased region" description="Basic and acidic residues" evidence="1">
    <location>
        <begin position="1648"/>
        <end position="1673"/>
    </location>
</feature>
<feature type="region of interest" description="Disordered" evidence="1">
    <location>
        <begin position="1244"/>
        <end position="1490"/>
    </location>
</feature>
<feature type="compositionally biased region" description="Acidic residues" evidence="1">
    <location>
        <begin position="1434"/>
        <end position="1444"/>
    </location>
</feature>
<feature type="domain" description="SET" evidence="2">
    <location>
        <begin position="1763"/>
        <end position="1891"/>
    </location>
</feature>